<evidence type="ECO:0000259" key="5">
    <source>
        <dbReference type="Pfam" id="PF25917"/>
    </source>
</evidence>
<dbReference type="OrthoDB" id="5730196at2"/>
<feature type="coiled-coil region" evidence="2">
    <location>
        <begin position="130"/>
        <end position="204"/>
    </location>
</feature>
<dbReference type="Gene3D" id="2.40.30.170">
    <property type="match status" value="1"/>
</dbReference>
<dbReference type="AlphaFoldDB" id="A0A3N1Y6G7"/>
<protein>
    <submittedName>
        <fullName evidence="6">RND family efflux transporter MFP subunit</fullName>
    </submittedName>
</protein>
<dbReference type="RefSeq" id="WP_123399565.1">
    <property type="nucleotide sequence ID" value="NZ_RJVI01000001.1"/>
</dbReference>
<keyword evidence="4" id="KW-1133">Transmembrane helix</keyword>
<dbReference type="NCBIfam" id="TIGR01730">
    <property type="entry name" value="RND_mfp"/>
    <property type="match status" value="1"/>
</dbReference>
<dbReference type="GO" id="GO:0015562">
    <property type="term" value="F:efflux transmembrane transporter activity"/>
    <property type="evidence" value="ECO:0007669"/>
    <property type="project" value="TreeGrafter"/>
</dbReference>
<gene>
    <name evidence="6" type="ORF">EDC57_0312</name>
</gene>
<organism evidence="6 7">
    <name type="scientific">Inmirania thermothiophila</name>
    <dbReference type="NCBI Taxonomy" id="1750597"/>
    <lineage>
        <taxon>Bacteria</taxon>
        <taxon>Pseudomonadati</taxon>
        <taxon>Pseudomonadota</taxon>
        <taxon>Gammaproteobacteria</taxon>
        <taxon>Chromatiales</taxon>
        <taxon>Ectothiorhodospiraceae</taxon>
        <taxon>Inmirania</taxon>
    </lineage>
</organism>
<dbReference type="InterPro" id="IPR006143">
    <property type="entry name" value="RND_pump_MFP"/>
</dbReference>
<keyword evidence="2" id="KW-0175">Coiled coil</keyword>
<feature type="region of interest" description="Disordered" evidence="3">
    <location>
        <begin position="1"/>
        <end position="22"/>
    </location>
</feature>
<dbReference type="PANTHER" id="PTHR30469">
    <property type="entry name" value="MULTIDRUG RESISTANCE PROTEIN MDTA"/>
    <property type="match status" value="1"/>
</dbReference>
<dbReference type="Pfam" id="PF25917">
    <property type="entry name" value="BSH_RND"/>
    <property type="match status" value="1"/>
</dbReference>
<evidence type="ECO:0000256" key="3">
    <source>
        <dbReference type="SAM" id="MobiDB-lite"/>
    </source>
</evidence>
<reference evidence="6 7" key="1">
    <citation type="submission" date="2018-11" db="EMBL/GenBank/DDBJ databases">
        <title>Genomic Encyclopedia of Type Strains, Phase IV (KMG-IV): sequencing the most valuable type-strain genomes for metagenomic binning, comparative biology and taxonomic classification.</title>
        <authorList>
            <person name="Goeker M."/>
        </authorList>
    </citation>
    <scope>NUCLEOTIDE SEQUENCE [LARGE SCALE GENOMIC DNA]</scope>
    <source>
        <strain evidence="6 7">DSM 100275</strain>
    </source>
</reference>
<dbReference type="Gene3D" id="2.40.420.20">
    <property type="match status" value="1"/>
</dbReference>
<accession>A0A3N1Y6G7</accession>
<feature type="compositionally biased region" description="Pro residues" evidence="3">
    <location>
        <begin position="1"/>
        <end position="21"/>
    </location>
</feature>
<evidence type="ECO:0000256" key="4">
    <source>
        <dbReference type="SAM" id="Phobius"/>
    </source>
</evidence>
<comment type="similarity">
    <text evidence="1">Belongs to the membrane fusion protein (MFP) (TC 8.A.1) family.</text>
</comment>
<comment type="caution">
    <text evidence="6">The sequence shown here is derived from an EMBL/GenBank/DDBJ whole genome shotgun (WGS) entry which is preliminary data.</text>
</comment>
<dbReference type="EMBL" id="RJVI01000001">
    <property type="protein sequence ID" value="ROR34416.1"/>
    <property type="molecule type" value="Genomic_DNA"/>
</dbReference>
<keyword evidence="7" id="KW-1185">Reference proteome</keyword>
<evidence type="ECO:0000256" key="2">
    <source>
        <dbReference type="SAM" id="Coils"/>
    </source>
</evidence>
<evidence type="ECO:0000256" key="1">
    <source>
        <dbReference type="ARBA" id="ARBA00009477"/>
    </source>
</evidence>
<name>A0A3N1Y6G7_9GAMM</name>
<feature type="domain" description="Multidrug resistance protein MdtA-like barrel-sandwich hybrid" evidence="5">
    <location>
        <begin position="92"/>
        <end position="229"/>
    </location>
</feature>
<evidence type="ECO:0000313" key="7">
    <source>
        <dbReference type="Proteomes" id="UP000276634"/>
    </source>
</evidence>
<dbReference type="Gene3D" id="2.40.50.100">
    <property type="match status" value="1"/>
</dbReference>
<dbReference type="SUPFAM" id="SSF111369">
    <property type="entry name" value="HlyD-like secretion proteins"/>
    <property type="match status" value="1"/>
</dbReference>
<sequence>MSRPEPLPPAHEPPAQAPPRRAPGRALHALAALALLAAGAGVAAWLMATAPEAPRRPPAAAPPPVRWIEAVPRPVRATVQSHGTVAAAVQTTLAAEAAGRLVAVELEPGGFFDAGALLARIDPAGYLIARDEARAALAAARAALREEEARAEQARRDWRQLHPGEPAPPLAAREPQLARARAEVAAAEARLRRAELDLARTEVRAPYAGRVLRRLADLGRYVTPGTALAEIHAVERAEVRLPVGDADLALLAPAVGRAVRLRAGGQAWTGRIARVEPAVDPRTREHILVAEIRDPFRPRPDGTPPIPIGQFVEAEIEGRLLAAVVPLPREAVDADGRVALIEDGGRLRRQAVEVVWRDRDRLAVRGLAAGSRIALGVPPTLPDGARVRPVAAAGGGA</sequence>
<dbReference type="Proteomes" id="UP000276634">
    <property type="component" value="Unassembled WGS sequence"/>
</dbReference>
<evidence type="ECO:0000313" key="6">
    <source>
        <dbReference type="EMBL" id="ROR34416.1"/>
    </source>
</evidence>
<feature type="transmembrane region" description="Helical" evidence="4">
    <location>
        <begin position="26"/>
        <end position="48"/>
    </location>
</feature>
<dbReference type="PANTHER" id="PTHR30469:SF12">
    <property type="entry name" value="MULTIDRUG RESISTANCE PROTEIN MDTA"/>
    <property type="match status" value="1"/>
</dbReference>
<dbReference type="InterPro" id="IPR058625">
    <property type="entry name" value="MdtA-like_BSH"/>
</dbReference>
<dbReference type="GO" id="GO:1990281">
    <property type="term" value="C:efflux pump complex"/>
    <property type="evidence" value="ECO:0007669"/>
    <property type="project" value="TreeGrafter"/>
</dbReference>
<proteinExistence type="inferred from homology"/>
<keyword evidence="4" id="KW-0812">Transmembrane</keyword>
<dbReference type="Gene3D" id="1.10.287.470">
    <property type="entry name" value="Helix hairpin bin"/>
    <property type="match status" value="1"/>
</dbReference>
<keyword evidence="4" id="KW-0472">Membrane</keyword>